<comment type="caution">
    <text evidence="2">The sequence shown here is derived from an EMBL/GenBank/DDBJ whole genome shotgun (WGS) entry which is preliminary data.</text>
</comment>
<feature type="region of interest" description="Disordered" evidence="1">
    <location>
        <begin position="33"/>
        <end position="52"/>
    </location>
</feature>
<dbReference type="GeneID" id="87830932"/>
<accession>A0AAN6TPH3</accession>
<dbReference type="RefSeq" id="XP_062642062.1">
    <property type="nucleotide sequence ID" value="XM_062794163.1"/>
</dbReference>
<evidence type="ECO:0000313" key="3">
    <source>
        <dbReference type="Proteomes" id="UP001302602"/>
    </source>
</evidence>
<reference evidence="2" key="1">
    <citation type="journal article" date="2023" name="Mol. Phylogenet. Evol.">
        <title>Genome-scale phylogeny and comparative genomics of the fungal order Sordariales.</title>
        <authorList>
            <person name="Hensen N."/>
            <person name="Bonometti L."/>
            <person name="Westerberg I."/>
            <person name="Brannstrom I.O."/>
            <person name="Guillou S."/>
            <person name="Cros-Aarteil S."/>
            <person name="Calhoun S."/>
            <person name="Haridas S."/>
            <person name="Kuo A."/>
            <person name="Mondo S."/>
            <person name="Pangilinan J."/>
            <person name="Riley R."/>
            <person name="LaButti K."/>
            <person name="Andreopoulos B."/>
            <person name="Lipzen A."/>
            <person name="Chen C."/>
            <person name="Yan M."/>
            <person name="Daum C."/>
            <person name="Ng V."/>
            <person name="Clum A."/>
            <person name="Steindorff A."/>
            <person name="Ohm R.A."/>
            <person name="Martin F."/>
            <person name="Silar P."/>
            <person name="Natvig D.O."/>
            <person name="Lalanne C."/>
            <person name="Gautier V."/>
            <person name="Ament-Velasquez S.L."/>
            <person name="Kruys A."/>
            <person name="Hutchinson M.I."/>
            <person name="Powell A.J."/>
            <person name="Barry K."/>
            <person name="Miller A.N."/>
            <person name="Grigoriev I.V."/>
            <person name="Debuchy R."/>
            <person name="Gladieux P."/>
            <person name="Hiltunen Thoren M."/>
            <person name="Johannesson H."/>
        </authorList>
    </citation>
    <scope>NUCLEOTIDE SEQUENCE</scope>
    <source>
        <strain evidence="2">CBS 731.68</strain>
    </source>
</reference>
<organism evidence="2 3">
    <name type="scientific">Parathielavia appendiculata</name>
    <dbReference type="NCBI Taxonomy" id="2587402"/>
    <lineage>
        <taxon>Eukaryota</taxon>
        <taxon>Fungi</taxon>
        <taxon>Dikarya</taxon>
        <taxon>Ascomycota</taxon>
        <taxon>Pezizomycotina</taxon>
        <taxon>Sordariomycetes</taxon>
        <taxon>Sordariomycetidae</taxon>
        <taxon>Sordariales</taxon>
        <taxon>Chaetomiaceae</taxon>
        <taxon>Parathielavia</taxon>
    </lineage>
</organism>
<dbReference type="EMBL" id="MU853273">
    <property type="protein sequence ID" value="KAK4118289.1"/>
    <property type="molecule type" value="Genomic_DNA"/>
</dbReference>
<protein>
    <submittedName>
        <fullName evidence="2">Uncharacterized protein</fullName>
    </submittedName>
</protein>
<evidence type="ECO:0000256" key="1">
    <source>
        <dbReference type="SAM" id="MobiDB-lite"/>
    </source>
</evidence>
<evidence type="ECO:0000313" key="2">
    <source>
        <dbReference type="EMBL" id="KAK4118289.1"/>
    </source>
</evidence>
<keyword evidence="3" id="KW-1185">Reference proteome</keyword>
<dbReference type="Proteomes" id="UP001302602">
    <property type="component" value="Unassembled WGS sequence"/>
</dbReference>
<dbReference type="AlphaFoldDB" id="A0AAN6TPH3"/>
<reference evidence="2" key="2">
    <citation type="submission" date="2023-05" db="EMBL/GenBank/DDBJ databases">
        <authorList>
            <consortium name="Lawrence Berkeley National Laboratory"/>
            <person name="Steindorff A."/>
            <person name="Hensen N."/>
            <person name="Bonometti L."/>
            <person name="Westerberg I."/>
            <person name="Brannstrom I.O."/>
            <person name="Guillou S."/>
            <person name="Cros-Aarteil S."/>
            <person name="Calhoun S."/>
            <person name="Haridas S."/>
            <person name="Kuo A."/>
            <person name="Mondo S."/>
            <person name="Pangilinan J."/>
            <person name="Riley R."/>
            <person name="Labutti K."/>
            <person name="Andreopoulos B."/>
            <person name="Lipzen A."/>
            <person name="Chen C."/>
            <person name="Yanf M."/>
            <person name="Daum C."/>
            <person name="Ng V."/>
            <person name="Clum A."/>
            <person name="Ohm R."/>
            <person name="Martin F."/>
            <person name="Silar P."/>
            <person name="Natvig D."/>
            <person name="Lalanne C."/>
            <person name="Gautier V."/>
            <person name="Ament-Velasquez S.L."/>
            <person name="Kruys A."/>
            <person name="Hutchinson M.I."/>
            <person name="Powell A.J."/>
            <person name="Barry K."/>
            <person name="Miller A.N."/>
            <person name="Grigoriev I.V."/>
            <person name="Debuchy R."/>
            <person name="Gladieux P."/>
            <person name="Thoren M.H."/>
            <person name="Johannesson H."/>
        </authorList>
    </citation>
    <scope>NUCLEOTIDE SEQUENCE</scope>
    <source>
        <strain evidence="2">CBS 731.68</strain>
    </source>
</reference>
<sequence>MPLALRSDHGVETTLLAGTQYLLASEAHKLRLRRNRRETTRSHSPRATDPAIVEFNESGDHNEMEFADCFCWKANSHECAAP</sequence>
<name>A0AAN6TPH3_9PEZI</name>
<proteinExistence type="predicted"/>
<gene>
    <name evidence="2" type="ORF">N657DRAFT_651418</name>
</gene>